<dbReference type="PROSITE" id="PS51419">
    <property type="entry name" value="RAB"/>
    <property type="match status" value="1"/>
</dbReference>
<dbReference type="Pfam" id="PF00025">
    <property type="entry name" value="Arf"/>
    <property type="match status" value="1"/>
</dbReference>
<dbReference type="InterPro" id="IPR005225">
    <property type="entry name" value="Small_GTP-bd"/>
</dbReference>
<evidence type="ECO:0000256" key="6">
    <source>
        <dbReference type="ARBA" id="ARBA00040615"/>
    </source>
</evidence>
<feature type="binding site" evidence="8">
    <location>
        <position position="31"/>
    </location>
    <ligand>
        <name>Mg(2+)</name>
        <dbReference type="ChEBI" id="CHEBI:18420"/>
    </ligand>
</feature>
<dbReference type="PROSITE" id="PS51417">
    <property type="entry name" value="ARF"/>
    <property type="match status" value="1"/>
</dbReference>
<keyword evidence="10" id="KW-1185">Reference proteome</keyword>
<reference evidence="11" key="1">
    <citation type="submission" date="2022-11" db="UniProtKB">
        <authorList>
            <consortium name="WormBaseParasite"/>
        </authorList>
    </citation>
    <scope>IDENTIFICATION</scope>
</reference>
<dbReference type="CDD" id="cd04151">
    <property type="entry name" value="Arl1"/>
    <property type="match status" value="1"/>
</dbReference>
<evidence type="ECO:0000256" key="5">
    <source>
        <dbReference type="ARBA" id="ARBA00023288"/>
    </source>
</evidence>
<evidence type="ECO:0000256" key="9">
    <source>
        <dbReference type="RuleBase" id="RU003925"/>
    </source>
</evidence>
<feature type="binding site" evidence="7">
    <location>
        <begin position="7"/>
        <end position="14"/>
    </location>
    <ligand>
        <name>GTP</name>
        <dbReference type="ChEBI" id="CHEBI:37565"/>
    </ligand>
</feature>
<evidence type="ECO:0000313" key="10">
    <source>
        <dbReference type="Proteomes" id="UP000887540"/>
    </source>
</evidence>
<feature type="binding site" evidence="8">
    <location>
        <position position="14"/>
    </location>
    <ligand>
        <name>Mg(2+)</name>
        <dbReference type="ChEBI" id="CHEBI:18420"/>
    </ligand>
</feature>
<organism evidence="10 11">
    <name type="scientific">Acrobeloides nanus</name>
    <dbReference type="NCBI Taxonomy" id="290746"/>
    <lineage>
        <taxon>Eukaryota</taxon>
        <taxon>Metazoa</taxon>
        <taxon>Ecdysozoa</taxon>
        <taxon>Nematoda</taxon>
        <taxon>Chromadorea</taxon>
        <taxon>Rhabditida</taxon>
        <taxon>Tylenchina</taxon>
        <taxon>Cephalobomorpha</taxon>
        <taxon>Cephaloboidea</taxon>
        <taxon>Cephalobidae</taxon>
        <taxon>Acrobeloides</taxon>
    </lineage>
</organism>
<keyword evidence="8" id="KW-0479">Metal-binding</keyword>
<sequence>MRILILGLDGAGKTTILYRLQIGEVVSTIPTIGFNVEQVTCKNLKLQVWDLGGQTSIRPYWRCYYTNTDAIIYVVDSSDKDRMGISKLELISMLEEDELKNAILLVLANKQDVPGCLSVTEIYKELGIESLSNRSVQLFKTSAVKGEGIDEAMEWLATRLKEGY</sequence>
<dbReference type="Proteomes" id="UP000887540">
    <property type="component" value="Unplaced"/>
</dbReference>
<dbReference type="GO" id="GO:0046872">
    <property type="term" value="F:metal ion binding"/>
    <property type="evidence" value="ECO:0007669"/>
    <property type="project" value="UniProtKB-KW"/>
</dbReference>
<evidence type="ECO:0000256" key="1">
    <source>
        <dbReference type="ARBA" id="ARBA00010290"/>
    </source>
</evidence>
<dbReference type="Gene3D" id="3.40.50.300">
    <property type="entry name" value="P-loop containing nucleotide triphosphate hydrolases"/>
    <property type="match status" value="1"/>
</dbReference>
<protein>
    <recommendedName>
        <fullName evidence="6">ADP-ribosylation factor-like protein 1</fullName>
    </recommendedName>
</protein>
<accession>A0A914DY39</accession>
<dbReference type="InterPro" id="IPR006689">
    <property type="entry name" value="Small_GTPase_ARF/SAR"/>
</dbReference>
<dbReference type="AlphaFoldDB" id="A0A914DY39"/>
<dbReference type="GO" id="GO:0005525">
    <property type="term" value="F:GTP binding"/>
    <property type="evidence" value="ECO:0007669"/>
    <property type="project" value="UniProtKB-KW"/>
</dbReference>
<dbReference type="InterPro" id="IPR024156">
    <property type="entry name" value="Small_GTPase_ARF"/>
</dbReference>
<dbReference type="SMART" id="SM00177">
    <property type="entry name" value="ARF"/>
    <property type="match status" value="1"/>
</dbReference>
<dbReference type="FunFam" id="3.40.50.300:FF:000306">
    <property type="entry name" value="ADP-ribosylation factor-like protein 1"/>
    <property type="match status" value="1"/>
</dbReference>
<proteinExistence type="inferred from homology"/>
<keyword evidence="4 7" id="KW-0342">GTP-binding</keyword>
<comment type="similarity">
    <text evidence="1 9">Belongs to the small GTPase superfamily. Arf family.</text>
</comment>
<evidence type="ECO:0000256" key="7">
    <source>
        <dbReference type="PIRSR" id="PIRSR606689-1"/>
    </source>
</evidence>
<dbReference type="PRINTS" id="PR00328">
    <property type="entry name" value="SAR1GTPBP"/>
</dbReference>
<dbReference type="SMART" id="SM00175">
    <property type="entry name" value="RAB"/>
    <property type="match status" value="1"/>
</dbReference>
<evidence type="ECO:0000256" key="3">
    <source>
        <dbReference type="ARBA" id="ARBA00022741"/>
    </source>
</evidence>
<dbReference type="GO" id="GO:0003924">
    <property type="term" value="F:GTPase activity"/>
    <property type="evidence" value="ECO:0007669"/>
    <property type="project" value="InterPro"/>
</dbReference>
<name>A0A914DY39_9BILA</name>
<keyword evidence="2" id="KW-0519">Myristate</keyword>
<evidence type="ECO:0000256" key="2">
    <source>
        <dbReference type="ARBA" id="ARBA00022707"/>
    </source>
</evidence>
<keyword evidence="5" id="KW-0449">Lipoprotein</keyword>
<dbReference type="NCBIfam" id="TIGR00231">
    <property type="entry name" value="small_GTP"/>
    <property type="match status" value="1"/>
</dbReference>
<dbReference type="PANTHER" id="PTHR11711">
    <property type="entry name" value="ADP RIBOSYLATION FACTOR-RELATED"/>
    <property type="match status" value="1"/>
</dbReference>
<feature type="binding site" evidence="7">
    <location>
        <position position="53"/>
    </location>
    <ligand>
        <name>GTP</name>
        <dbReference type="ChEBI" id="CHEBI:37565"/>
    </ligand>
</feature>
<keyword evidence="8" id="KW-0460">Magnesium</keyword>
<evidence type="ECO:0000313" key="11">
    <source>
        <dbReference type="WBParaSite" id="ACRNAN_scaffold4557.g15423.t1"/>
    </source>
</evidence>
<dbReference type="SMART" id="SM00178">
    <property type="entry name" value="SAR"/>
    <property type="match status" value="1"/>
</dbReference>
<dbReference type="SUPFAM" id="SSF52540">
    <property type="entry name" value="P-loop containing nucleoside triphosphate hydrolases"/>
    <property type="match status" value="1"/>
</dbReference>
<keyword evidence="3 7" id="KW-0547">Nucleotide-binding</keyword>
<feature type="binding site" evidence="7">
    <location>
        <begin position="109"/>
        <end position="112"/>
    </location>
    <ligand>
        <name>GTP</name>
        <dbReference type="ChEBI" id="CHEBI:37565"/>
    </ligand>
</feature>
<evidence type="ECO:0000256" key="8">
    <source>
        <dbReference type="PIRSR" id="PIRSR606689-2"/>
    </source>
</evidence>
<dbReference type="WBParaSite" id="ACRNAN_scaffold4557.g15423.t1">
    <property type="protein sequence ID" value="ACRNAN_scaffold4557.g15423.t1"/>
    <property type="gene ID" value="ACRNAN_scaffold4557.g15423"/>
</dbReference>
<evidence type="ECO:0000256" key="4">
    <source>
        <dbReference type="ARBA" id="ARBA00023134"/>
    </source>
</evidence>
<dbReference type="InterPro" id="IPR027417">
    <property type="entry name" value="P-loop_NTPase"/>
</dbReference>